<evidence type="ECO:0000256" key="1">
    <source>
        <dbReference type="SAM" id="Phobius"/>
    </source>
</evidence>
<name>X1ANP9_9ZZZZ</name>
<feature type="transmembrane region" description="Helical" evidence="1">
    <location>
        <begin position="88"/>
        <end position="108"/>
    </location>
</feature>
<keyword evidence="1" id="KW-0812">Transmembrane</keyword>
<keyword evidence="1" id="KW-1133">Transmembrane helix</keyword>
<sequence>MEFSEFSLRIMLLFLPGIVSLLIIDNLTNHKEYKLYEKAIYSLIYSFFCYYLYYLLLIIYGFWFKVKIHFSFFDALINSESVLYFNEIGYATIISIFVGFIFSAFINYKIVNKIARKIKITKKHAEVDVWSYLMNSEKMEWVVIRDIKNDLMYEGWIEAFSDSTEKDEIFLRDVKVFKNSTSEELYNIPGLYLPSKRVNLIVEFPTLEFSELINRSEKKE</sequence>
<dbReference type="EMBL" id="BART01000020">
    <property type="protein sequence ID" value="GAG61486.1"/>
    <property type="molecule type" value="Genomic_DNA"/>
</dbReference>
<dbReference type="AlphaFoldDB" id="X1ANP9"/>
<organism evidence="2">
    <name type="scientific">marine sediment metagenome</name>
    <dbReference type="NCBI Taxonomy" id="412755"/>
    <lineage>
        <taxon>unclassified sequences</taxon>
        <taxon>metagenomes</taxon>
        <taxon>ecological metagenomes</taxon>
    </lineage>
</organism>
<evidence type="ECO:0000313" key="2">
    <source>
        <dbReference type="EMBL" id="GAG61486.1"/>
    </source>
</evidence>
<gene>
    <name evidence="2" type="ORF">S01H4_00182</name>
</gene>
<protein>
    <submittedName>
        <fullName evidence="2">Uncharacterized protein</fullName>
    </submittedName>
</protein>
<feature type="transmembrane region" description="Helical" evidence="1">
    <location>
        <begin position="6"/>
        <end position="27"/>
    </location>
</feature>
<accession>X1ANP9</accession>
<reference evidence="2" key="1">
    <citation type="journal article" date="2014" name="Front. Microbiol.">
        <title>High frequency of phylogenetically diverse reductive dehalogenase-homologous genes in deep subseafloor sedimentary metagenomes.</title>
        <authorList>
            <person name="Kawai M."/>
            <person name="Futagami T."/>
            <person name="Toyoda A."/>
            <person name="Takaki Y."/>
            <person name="Nishi S."/>
            <person name="Hori S."/>
            <person name="Arai W."/>
            <person name="Tsubouchi T."/>
            <person name="Morono Y."/>
            <person name="Uchiyama I."/>
            <person name="Ito T."/>
            <person name="Fujiyama A."/>
            <person name="Inagaki F."/>
            <person name="Takami H."/>
        </authorList>
    </citation>
    <scope>NUCLEOTIDE SEQUENCE</scope>
    <source>
        <strain evidence="2">Expedition CK06-06</strain>
    </source>
</reference>
<feature type="transmembrane region" description="Helical" evidence="1">
    <location>
        <begin position="39"/>
        <end position="63"/>
    </location>
</feature>
<proteinExistence type="predicted"/>
<keyword evidence="1" id="KW-0472">Membrane</keyword>
<comment type="caution">
    <text evidence="2">The sequence shown here is derived from an EMBL/GenBank/DDBJ whole genome shotgun (WGS) entry which is preliminary data.</text>
</comment>